<accession>A0A098S7W8</accession>
<evidence type="ECO:0000256" key="1">
    <source>
        <dbReference type="ARBA" id="ARBA00022729"/>
    </source>
</evidence>
<dbReference type="EMBL" id="JPOS01000038">
    <property type="protein sequence ID" value="KGE87177.1"/>
    <property type="molecule type" value="Genomic_DNA"/>
</dbReference>
<sequence length="566" mass="61332">MVRLCFLLLALMARLLPAQPLFFDGSAGAGIGHPGRNFGVTFGDYDGDGADDIYISRHNAPNLLYRAIGNGQFMEVAAEAGIAHVGTTNVSAWGDFDNDGHLDLYLGNRDEPNILYRNNGDGTFTDISVSAGVNSGHRTRAVLWGDVDRDGYVDLYVANLAAPNYLYHNNGDGTFTDITAAANAQDFGIAMGSLFFDYDNDGDLDLYLTHDANQPNILYRNDGTGHFEDVSVASGANIAAQGMGVDFADINHDGFFDLYITNLYENVLLLSDGDGTFTEIGGPAGVDDLGMGWGTVFLDYDNDGHSDIYVSNDTYFAPFDNLLYRNLGNTTFEIVSEGTPLSSPMAGYGVATGDVNSDGKPDLLLVNAGSQDGNQLFLNSTENGHHFVKVRLRGTESNTAAIGARVTVEANGQVQMDEVCAGMGYASQNSFTLHFGLGDATLIDRLSIRWPSGAVETYEGLGVDQHYFITEGEGMVTNVSSIAEAASELKIWPNPAEERLYIQVNGEDSRKEALLRVFSGTGTEVYRAQVAPGRVWELPLNNWPAGTYWVHWAGAYRQHVRQFVKP</sequence>
<dbReference type="AlphaFoldDB" id="A0A098S7W8"/>
<evidence type="ECO:0000313" key="5">
    <source>
        <dbReference type="Proteomes" id="UP000029736"/>
    </source>
</evidence>
<dbReference type="InterPro" id="IPR011519">
    <property type="entry name" value="UnbV_ASPIC"/>
</dbReference>
<comment type="caution">
    <text evidence="4">The sequence shown here is derived from an EMBL/GenBank/DDBJ whole genome shotgun (WGS) entry which is preliminary data.</text>
</comment>
<feature type="signal peptide" evidence="2">
    <location>
        <begin position="1"/>
        <end position="18"/>
    </location>
</feature>
<keyword evidence="1 2" id="KW-0732">Signal</keyword>
<reference evidence="4 5" key="1">
    <citation type="journal article" date="2014" name="Int. J. Syst. Evol. Microbiol.">
        <title>Phaeodactylibacter xiamenensis gen. nov., sp. nov., a member of the family Saprospiraceae isolated from the marine alga Phaeodactylum tricornutum.</title>
        <authorList>
            <person name="Chen Z.Jr."/>
            <person name="Lei X."/>
            <person name="Lai Q."/>
            <person name="Li Y."/>
            <person name="Zhang B."/>
            <person name="Zhang J."/>
            <person name="Zhang H."/>
            <person name="Yang L."/>
            <person name="Zheng W."/>
            <person name="Tian Y."/>
            <person name="Yu Z."/>
            <person name="Xu H.Jr."/>
            <person name="Zheng T."/>
        </authorList>
    </citation>
    <scope>NUCLEOTIDE SEQUENCE [LARGE SCALE GENOMIC DNA]</scope>
    <source>
        <strain evidence="4 5">KD52</strain>
    </source>
</reference>
<proteinExistence type="predicted"/>
<gene>
    <name evidence="4" type="ORF">IX84_16120</name>
</gene>
<dbReference type="Gene3D" id="2.130.10.130">
    <property type="entry name" value="Integrin alpha, N-terminal"/>
    <property type="match status" value="2"/>
</dbReference>
<dbReference type="Proteomes" id="UP000029736">
    <property type="component" value="Unassembled WGS sequence"/>
</dbReference>
<dbReference type="Pfam" id="PF13517">
    <property type="entry name" value="FG-GAP_3"/>
    <property type="match status" value="3"/>
</dbReference>
<feature type="chain" id="PRO_5001939976" description="ASPIC/UnbV domain-containing protein" evidence="2">
    <location>
        <begin position="19"/>
        <end position="566"/>
    </location>
</feature>
<dbReference type="InterPro" id="IPR027039">
    <property type="entry name" value="Crtac1"/>
</dbReference>
<dbReference type="OrthoDB" id="9816120at2"/>
<dbReference type="PANTHER" id="PTHR16026:SF0">
    <property type="entry name" value="CARTILAGE ACIDIC PROTEIN 1"/>
    <property type="match status" value="1"/>
</dbReference>
<dbReference type="Pfam" id="PF07593">
    <property type="entry name" value="UnbV_ASPIC"/>
    <property type="match status" value="1"/>
</dbReference>
<evidence type="ECO:0000259" key="3">
    <source>
        <dbReference type="Pfam" id="PF07593"/>
    </source>
</evidence>
<protein>
    <recommendedName>
        <fullName evidence="3">ASPIC/UnbV domain-containing protein</fullName>
    </recommendedName>
</protein>
<feature type="domain" description="ASPIC/UnbV" evidence="3">
    <location>
        <begin position="401"/>
        <end position="467"/>
    </location>
</feature>
<dbReference type="InterPro" id="IPR013517">
    <property type="entry name" value="FG-GAP"/>
</dbReference>
<name>A0A098S7W8_9BACT</name>
<evidence type="ECO:0000313" key="4">
    <source>
        <dbReference type="EMBL" id="KGE87177.1"/>
    </source>
</evidence>
<dbReference type="STRING" id="1524460.IX84_16120"/>
<dbReference type="RefSeq" id="WP_044222634.1">
    <property type="nucleotide sequence ID" value="NZ_JBKAGJ010000015.1"/>
</dbReference>
<evidence type="ECO:0000256" key="2">
    <source>
        <dbReference type="SAM" id="SignalP"/>
    </source>
</evidence>
<dbReference type="SUPFAM" id="SSF69318">
    <property type="entry name" value="Integrin alpha N-terminal domain"/>
    <property type="match status" value="2"/>
</dbReference>
<dbReference type="InterPro" id="IPR028994">
    <property type="entry name" value="Integrin_alpha_N"/>
</dbReference>
<keyword evidence="5" id="KW-1185">Reference proteome</keyword>
<organism evidence="4 5">
    <name type="scientific">Phaeodactylibacter xiamenensis</name>
    <dbReference type="NCBI Taxonomy" id="1524460"/>
    <lineage>
        <taxon>Bacteria</taxon>
        <taxon>Pseudomonadati</taxon>
        <taxon>Bacteroidota</taxon>
        <taxon>Saprospiria</taxon>
        <taxon>Saprospirales</taxon>
        <taxon>Haliscomenobacteraceae</taxon>
        <taxon>Phaeodactylibacter</taxon>
    </lineage>
</organism>
<dbReference type="PANTHER" id="PTHR16026">
    <property type="entry name" value="CARTILAGE ACIDIC PROTEIN 1"/>
    <property type="match status" value="1"/>
</dbReference>